<evidence type="ECO:0000313" key="3">
    <source>
        <dbReference type="Proteomes" id="UP000276899"/>
    </source>
</evidence>
<organism evidence="2 3">
    <name type="scientific">Actinomyces slackii</name>
    <dbReference type="NCBI Taxonomy" id="52774"/>
    <lineage>
        <taxon>Bacteria</taxon>
        <taxon>Bacillati</taxon>
        <taxon>Actinomycetota</taxon>
        <taxon>Actinomycetes</taxon>
        <taxon>Actinomycetales</taxon>
        <taxon>Actinomycetaceae</taxon>
        <taxon>Actinomyces</taxon>
    </lineage>
</organism>
<feature type="signal peptide" evidence="1">
    <location>
        <begin position="1"/>
        <end position="31"/>
    </location>
</feature>
<evidence type="ECO:0000313" key="2">
    <source>
        <dbReference type="EMBL" id="VEG75404.1"/>
    </source>
</evidence>
<accession>A0A3S4WI10</accession>
<protein>
    <recommendedName>
        <fullName evidence="4">Peptidase inhibitor family I36</fullName>
    </recommendedName>
</protein>
<dbReference type="Proteomes" id="UP000276899">
    <property type="component" value="Chromosome"/>
</dbReference>
<keyword evidence="1" id="KW-0732">Signal</keyword>
<feature type="chain" id="PRO_5018535361" description="Peptidase inhibitor family I36" evidence="1">
    <location>
        <begin position="32"/>
        <end position="151"/>
    </location>
</feature>
<name>A0A3S4WI10_9ACTO</name>
<gene>
    <name evidence="2" type="ORF">NCTC11923_02069</name>
</gene>
<proteinExistence type="predicted"/>
<evidence type="ECO:0008006" key="4">
    <source>
        <dbReference type="Google" id="ProtNLM"/>
    </source>
</evidence>
<dbReference type="Pfam" id="PF03995">
    <property type="entry name" value="Inhibitor_I36"/>
    <property type="match status" value="1"/>
</dbReference>
<evidence type="ECO:0000256" key="1">
    <source>
        <dbReference type="SAM" id="SignalP"/>
    </source>
</evidence>
<dbReference type="KEGG" id="asla:NCTC11923_02069"/>
<keyword evidence="3" id="KW-1185">Reference proteome</keyword>
<dbReference type="STRING" id="1278298.GCA_000428685_00502"/>
<dbReference type="AlphaFoldDB" id="A0A3S4WI10"/>
<dbReference type="EMBL" id="LR134363">
    <property type="protein sequence ID" value="VEG75404.1"/>
    <property type="molecule type" value="Genomic_DNA"/>
</dbReference>
<sequence>MSIRVNIRPRLIGLASAAVLAAGALTAPAAAAPPQSTEQNGICEKNEICLYYGSGNRGSLSDFSVNTFVDDYGDSRDDCYKFISPGAGRGECIKNNAESIVNNSKFDVSVHTSGPVGEFTWMSFDFAPYSSDDFDDELKNYNTTHRLFIAI</sequence>
<reference evidence="2 3" key="1">
    <citation type="submission" date="2018-12" db="EMBL/GenBank/DDBJ databases">
        <authorList>
            <consortium name="Pathogen Informatics"/>
        </authorList>
    </citation>
    <scope>NUCLEOTIDE SEQUENCE [LARGE SCALE GENOMIC DNA]</scope>
    <source>
        <strain evidence="2 3">NCTC11923</strain>
    </source>
</reference>
<dbReference type="RefSeq" id="WP_026427544.1">
    <property type="nucleotide sequence ID" value="NZ_CBCRWE010000016.1"/>
</dbReference>